<keyword evidence="3" id="KW-1185">Reference proteome</keyword>
<sequence length="484" mass="54779">MCAASDVRIVHFDNDDGLDHNIVTCIIQDREGYIWLSSRDGLSRYDGYSFVNYKAQPGDGCPLESNRIDQIWELPDNNILCMSGHRTLNLAGCKYYVFNRKTGKFEVYRGKNLPGGSYYVADENVMRRISSLKEYEGLETRVMCEDRQGGYWVRTNRGIDRVTFVKEPLKNTKFSNFGEEVVRALHQDRAGRVWIADKNGFVRIVDRNLGNVRYLSADGRITPAAAVFGHNVYCIYEDRHGQIWLGTKPGGLFRLRRKGQGWVLDRYVSGSRKPFGINCNSVYAMAEDRYGRLWIGTYGGGLNVVERPEADMPRFINKDNVLSGYPRGALKVRCLMMTRSGVMLAGTGSGLYTCMIDGKPLRRLKFWRNVRNPHDPSSLSNNEVMALARDSRGRIYVATYGGGTNKILSRNLLSNNIRFKAYTTAQGLASDVNVSLAAWRGDKLWIVSEAGLTLFDTNRDIMINYMRGFFREGFCLHGDHAAVS</sequence>
<dbReference type="AlphaFoldDB" id="A0A8E1URE7"/>
<comment type="caution">
    <text evidence="2">The sequence shown here is derived from an EMBL/GenBank/DDBJ whole genome shotgun (WGS) entry which is preliminary data.</text>
</comment>
<evidence type="ECO:0008006" key="4">
    <source>
        <dbReference type="Google" id="ProtNLM"/>
    </source>
</evidence>
<proteinExistence type="predicted"/>
<evidence type="ECO:0000256" key="1">
    <source>
        <dbReference type="ARBA" id="ARBA00022553"/>
    </source>
</evidence>
<accession>A0A8E1URE7</accession>
<keyword evidence="1" id="KW-0597">Phosphoprotein</keyword>
<evidence type="ECO:0000313" key="2">
    <source>
        <dbReference type="EMBL" id="KOO69471.1"/>
    </source>
</evidence>
<dbReference type="InterPro" id="IPR015943">
    <property type="entry name" value="WD40/YVTN_repeat-like_dom_sf"/>
</dbReference>
<dbReference type="PANTHER" id="PTHR43547:SF2">
    <property type="entry name" value="HYBRID SIGNAL TRANSDUCTION HISTIDINE KINASE C"/>
    <property type="match status" value="1"/>
</dbReference>
<dbReference type="EMBL" id="LFQU01000002">
    <property type="protein sequence ID" value="KOO69471.1"/>
    <property type="molecule type" value="Genomic_DNA"/>
</dbReference>
<name>A0A8E1URE7_9BACT</name>
<dbReference type="Pfam" id="PF07494">
    <property type="entry name" value="Reg_prop"/>
    <property type="match status" value="4"/>
</dbReference>
<evidence type="ECO:0000313" key="3">
    <source>
        <dbReference type="Proteomes" id="UP000036951"/>
    </source>
</evidence>
<dbReference type="SUPFAM" id="SSF63829">
    <property type="entry name" value="Calcium-dependent phosphotriesterase"/>
    <property type="match status" value="2"/>
</dbReference>
<organism evidence="2 3">
    <name type="scientific">Xylanibacter rarus</name>
    <dbReference type="NCBI Taxonomy" id="1676614"/>
    <lineage>
        <taxon>Bacteria</taxon>
        <taxon>Pseudomonadati</taxon>
        <taxon>Bacteroidota</taxon>
        <taxon>Bacteroidia</taxon>
        <taxon>Bacteroidales</taxon>
        <taxon>Prevotellaceae</taxon>
        <taxon>Xylanibacter</taxon>
    </lineage>
</organism>
<dbReference type="Gene3D" id="2.130.10.10">
    <property type="entry name" value="YVTN repeat-like/Quinoprotein amine dehydrogenase"/>
    <property type="match status" value="2"/>
</dbReference>
<reference evidence="2 3" key="1">
    <citation type="submission" date="2015-06" db="EMBL/GenBank/DDBJ databases">
        <title>Prevotella sp. 109, sp. nov., a novel member of the family Prevotellaceae isolated from human faeces.</title>
        <authorList>
            <person name="Shkoporov A.N."/>
            <person name="Chaplin A.V."/>
            <person name="Kafarskaia L.I."/>
            <person name="Efimov B.A."/>
        </authorList>
    </citation>
    <scope>NUCLEOTIDE SEQUENCE [LARGE SCALE GENOMIC DNA]</scope>
    <source>
        <strain evidence="2 3">109</strain>
    </source>
</reference>
<protein>
    <recommendedName>
        <fullName evidence="4">Histidine kinase</fullName>
    </recommendedName>
</protein>
<dbReference type="PANTHER" id="PTHR43547">
    <property type="entry name" value="TWO-COMPONENT HISTIDINE KINASE"/>
    <property type="match status" value="1"/>
</dbReference>
<gene>
    <name evidence="2" type="ORF">ACU52_02090</name>
</gene>
<dbReference type="Proteomes" id="UP000036951">
    <property type="component" value="Unassembled WGS sequence"/>
</dbReference>
<dbReference type="InterPro" id="IPR011110">
    <property type="entry name" value="Reg_prop"/>
</dbReference>
<dbReference type="GO" id="GO:0000155">
    <property type="term" value="F:phosphorelay sensor kinase activity"/>
    <property type="evidence" value="ECO:0007669"/>
    <property type="project" value="TreeGrafter"/>
</dbReference>